<sequence length="187" mass="20427">MNTQSLALLSQRMSVVTLVLIISMLALNAAGWLFPVFGSSPQGLGLNFALSDRLIQGRIDKVALFPMWQIFGAILLSSVPLLALTSGLNHLRKLFQSYARGEYFSSKAAFHLGKVGKAVAVWVLLDFLCEPLLSAWVTMNEPVGQRLITLSVTTPSFVALFLAACIAVIARILWQASEVDSENRTFV</sequence>
<dbReference type="GeneID" id="55845471"/>
<dbReference type="RefSeq" id="WP_016971259.1">
    <property type="nucleotide sequence ID" value="NZ_CP020369.1"/>
</dbReference>
<proteinExistence type="predicted"/>
<keyword evidence="1" id="KW-0812">Transmembrane</keyword>
<feature type="transmembrane region" description="Helical" evidence="1">
    <location>
        <begin position="157"/>
        <end position="174"/>
    </location>
</feature>
<dbReference type="AlphaFoldDB" id="A0A7Y8ANQ2"/>
<feature type="transmembrane region" description="Helical" evidence="1">
    <location>
        <begin position="12"/>
        <end position="34"/>
    </location>
</feature>
<accession>A0A7Y8ANQ2</accession>
<evidence type="ECO:0000313" key="3">
    <source>
        <dbReference type="Proteomes" id="UP000549134"/>
    </source>
</evidence>
<keyword evidence="1" id="KW-1133">Transmembrane helix</keyword>
<evidence type="ECO:0000313" key="2">
    <source>
        <dbReference type="EMBL" id="NWD36661.1"/>
    </source>
</evidence>
<dbReference type="Pfam" id="PF11188">
    <property type="entry name" value="DUF2975"/>
    <property type="match status" value="1"/>
</dbReference>
<name>A0A7Y8ANQ2_PSETO</name>
<dbReference type="InterPro" id="IPR021354">
    <property type="entry name" value="DUF2975"/>
</dbReference>
<feature type="transmembrane region" description="Helical" evidence="1">
    <location>
        <begin position="67"/>
        <end position="88"/>
    </location>
</feature>
<comment type="caution">
    <text evidence="2">The sequence shown here is derived from an EMBL/GenBank/DDBJ whole genome shotgun (WGS) entry which is preliminary data.</text>
</comment>
<evidence type="ECO:0000256" key="1">
    <source>
        <dbReference type="SAM" id="Phobius"/>
    </source>
</evidence>
<keyword evidence="1" id="KW-0472">Membrane</keyword>
<organism evidence="2 3">
    <name type="scientific">Pseudomonas tolaasii</name>
    <dbReference type="NCBI Taxonomy" id="29442"/>
    <lineage>
        <taxon>Bacteria</taxon>
        <taxon>Pseudomonadati</taxon>
        <taxon>Pseudomonadota</taxon>
        <taxon>Gammaproteobacteria</taxon>
        <taxon>Pseudomonadales</taxon>
        <taxon>Pseudomonadaceae</taxon>
        <taxon>Pseudomonas</taxon>
    </lineage>
</organism>
<reference evidence="2 3" key="1">
    <citation type="submission" date="2020-04" db="EMBL/GenBank/DDBJ databases">
        <title>Molecular characterization of pseudomonads from Agaricus bisporus reveal novel blotch 2 pathogens in Western Europe.</title>
        <authorList>
            <person name="Taparia T."/>
            <person name="Krijger M."/>
            <person name="Haynes E."/>
            <person name="Elpinstone J.G."/>
            <person name="Noble R."/>
            <person name="Van Der Wolf J."/>
        </authorList>
    </citation>
    <scope>NUCLEOTIDE SEQUENCE [LARGE SCALE GENOMIC DNA]</scope>
    <source>
        <strain evidence="2 3">IPO3746</strain>
    </source>
</reference>
<protein>
    <submittedName>
        <fullName evidence="2">DUF2975 domain-containing protein</fullName>
    </submittedName>
</protein>
<dbReference type="EMBL" id="JACAQK010000009">
    <property type="protein sequence ID" value="NWD36661.1"/>
    <property type="molecule type" value="Genomic_DNA"/>
</dbReference>
<feature type="transmembrane region" description="Helical" evidence="1">
    <location>
        <begin position="119"/>
        <end position="137"/>
    </location>
</feature>
<dbReference type="Proteomes" id="UP000549134">
    <property type="component" value="Unassembled WGS sequence"/>
</dbReference>
<gene>
    <name evidence="2" type="ORF">HX787_12485</name>
</gene>